<protein>
    <recommendedName>
        <fullName evidence="1">ARB-07466-like C-terminal domain-containing protein</fullName>
    </recommendedName>
</protein>
<accession>A0A1X7CQY7</accession>
<keyword evidence="3" id="KW-1185">Reference proteome</keyword>
<dbReference type="EMBL" id="FXAC01000005">
    <property type="protein sequence ID" value="SMF01095.1"/>
    <property type="molecule type" value="Genomic_DNA"/>
</dbReference>
<proteinExistence type="predicted"/>
<evidence type="ECO:0000313" key="2">
    <source>
        <dbReference type="EMBL" id="SMF01095.1"/>
    </source>
</evidence>
<dbReference type="Proteomes" id="UP000192929">
    <property type="component" value="Unassembled WGS sequence"/>
</dbReference>
<dbReference type="RefSeq" id="WP_121544249.1">
    <property type="nucleotide sequence ID" value="NZ_FXAC01000005.1"/>
</dbReference>
<gene>
    <name evidence="2" type="ORF">SAMN06296028_10564</name>
</gene>
<dbReference type="InterPro" id="IPR058593">
    <property type="entry name" value="ARB_07466-like_C"/>
</dbReference>
<feature type="domain" description="ARB-07466-like C-terminal" evidence="1">
    <location>
        <begin position="122"/>
        <end position="222"/>
    </location>
</feature>
<dbReference type="AlphaFoldDB" id="A0A1X7CQY7"/>
<evidence type="ECO:0000313" key="3">
    <source>
        <dbReference type="Proteomes" id="UP000192929"/>
    </source>
</evidence>
<organism evidence="2 3">
    <name type="scientific">Kocuria marina subsp. indica</name>
    <dbReference type="NCBI Taxonomy" id="1049583"/>
    <lineage>
        <taxon>Bacteria</taxon>
        <taxon>Bacillati</taxon>
        <taxon>Actinomycetota</taxon>
        <taxon>Actinomycetes</taxon>
        <taxon>Micrococcales</taxon>
        <taxon>Micrococcaceae</taxon>
        <taxon>Kocuria</taxon>
    </lineage>
</organism>
<name>A0A1X7CQY7_9MICC</name>
<sequence>MSRAPGRAVGWTLGLLVVLALVVGAVWAGSGPLRSLVSSAPPALGRAECTVTTQDGDVPLTREEAKAATTAVVRGADASAVPGVEPTVMERLTHGPPDDAGPSLRCRGHSSEGLEAQEITPSGLTPRAEAVRDAMIEVFGPLSLGGYAPGGVGHGHGENSTHYDGRAVDVFFRPVTEENRRQGWQLAHWLVAHAEDLDVQYVIFDDMVWGSRSPAGRWQPYNAPPPANEILRHLDHVHVDVVRGEPA</sequence>
<dbReference type="Pfam" id="PF26571">
    <property type="entry name" value="VldE"/>
    <property type="match status" value="1"/>
</dbReference>
<evidence type="ECO:0000259" key="1">
    <source>
        <dbReference type="Pfam" id="PF26571"/>
    </source>
</evidence>
<reference evidence="3" key="1">
    <citation type="submission" date="2017-04" db="EMBL/GenBank/DDBJ databases">
        <authorList>
            <person name="Varghese N."/>
            <person name="Submissions S."/>
        </authorList>
    </citation>
    <scope>NUCLEOTIDE SEQUENCE [LARGE SCALE GENOMIC DNA]</scope>
    <source>
        <strain evidence="3">NIO-1021</strain>
    </source>
</reference>